<gene>
    <name evidence="2" type="ORF">XBI1_2450013</name>
</gene>
<proteinExistence type="predicted"/>
<feature type="compositionally biased region" description="Polar residues" evidence="1">
    <location>
        <begin position="35"/>
        <end position="46"/>
    </location>
</feature>
<feature type="region of interest" description="Disordered" evidence="1">
    <location>
        <begin position="29"/>
        <end position="53"/>
    </location>
</feature>
<dbReference type="HOGENOM" id="CLU_3067670_0_0_6"/>
<dbReference type="AlphaFoldDB" id="A0A077QAH5"/>
<dbReference type="Proteomes" id="UP000028480">
    <property type="component" value="Unassembled WGS sequence"/>
</dbReference>
<evidence type="ECO:0000256" key="1">
    <source>
        <dbReference type="SAM" id="MobiDB-lite"/>
    </source>
</evidence>
<evidence type="ECO:0000313" key="2">
    <source>
        <dbReference type="EMBL" id="CDH33197.1"/>
    </source>
</evidence>
<reference evidence="2" key="1">
    <citation type="submission" date="2013-07" db="EMBL/GenBank/DDBJ databases">
        <title>Sub-species coevolution in mutualistic symbiosis.</title>
        <authorList>
            <person name="Murfin K."/>
            <person name="Klassen J."/>
            <person name="Lee M."/>
            <person name="Forst S."/>
            <person name="Stock P."/>
            <person name="Goodrich-Blair H."/>
        </authorList>
    </citation>
    <scope>NUCLEOTIDE SEQUENCE [LARGE SCALE GENOMIC DNA]</scope>
    <source>
        <strain evidence="2">Intermedium</strain>
    </source>
</reference>
<dbReference type="EMBL" id="CBTB010000163">
    <property type="protein sequence ID" value="CDH33197.1"/>
    <property type="molecule type" value="Genomic_DNA"/>
</dbReference>
<organism evidence="2">
    <name type="scientific">Xenorhabdus bovienii str. Intermedium</name>
    <dbReference type="NCBI Taxonomy" id="1379677"/>
    <lineage>
        <taxon>Bacteria</taxon>
        <taxon>Pseudomonadati</taxon>
        <taxon>Pseudomonadota</taxon>
        <taxon>Gammaproteobacteria</taxon>
        <taxon>Enterobacterales</taxon>
        <taxon>Morganellaceae</taxon>
        <taxon>Xenorhabdus</taxon>
    </lineage>
</organism>
<name>A0A077QAH5_XENBV</name>
<protein>
    <submittedName>
        <fullName evidence="2">Uncharacterized protein</fullName>
    </submittedName>
</protein>
<comment type="caution">
    <text evidence="2">The sequence shown here is derived from an EMBL/GenBank/DDBJ whole genome shotgun (WGS) entry which is preliminary data.</text>
</comment>
<sequence length="53" mass="6141">MTILYFCQTKLNQNLTSVILRIEHVRSARRKANSNREYTPNPQRNNAGRLPVG</sequence>
<accession>A0A077QAH5</accession>